<keyword evidence="1" id="KW-0812">Transmembrane</keyword>
<protein>
    <recommendedName>
        <fullName evidence="4">DUF3754 domain-containing protein</fullName>
    </recommendedName>
</protein>
<dbReference type="Pfam" id="PF12576">
    <property type="entry name" value="DUF3754"/>
    <property type="match status" value="1"/>
</dbReference>
<gene>
    <name evidence="2" type="ORF">GCM10025791_11560</name>
</gene>
<dbReference type="PANTHER" id="PTHR33645:SF11">
    <property type="entry name" value="AMINOPEPTIDASE (DUF3754)"/>
    <property type="match status" value="1"/>
</dbReference>
<keyword evidence="3" id="KW-1185">Reference proteome</keyword>
<organism evidence="2 3">
    <name type="scientific">Halioxenophilus aromaticivorans</name>
    <dbReference type="NCBI Taxonomy" id="1306992"/>
    <lineage>
        <taxon>Bacteria</taxon>
        <taxon>Pseudomonadati</taxon>
        <taxon>Pseudomonadota</taxon>
        <taxon>Gammaproteobacteria</taxon>
        <taxon>Alteromonadales</taxon>
        <taxon>Alteromonadaceae</taxon>
        <taxon>Halioxenophilus</taxon>
    </lineage>
</organism>
<sequence length="414" mass="46958">MTIRSIAPTRFIPFSTADIIAMCRKDHGEQSPPVIDATDFERFAAMVGQVFHAEFKRDQDNLKKTYAEIDPDADTREVFTIEQTGEAKFIDLLKSVLNKANYEPISQQELEQAMTRSSLFNLRLKVDFDAFSEVLLFCRGQSVRQATVKSWFGLRSKDVEFINYDRVVVYVRYKSETTNDEKASADVRPGATLLKLFQNVPRADLEMLFPNTRPAMRMQDKLLIGIPALVSGGIVVTTKMGATLLLMSSMLGFWFGLRQEPVELNAANLTILCAGLGALGAYLWQQFSKFKNRQLLFLQQLTQNLYFKNLDNNAGVIYRLLNDAEDEEVKESVLAYYFLISAGPADKQTLDNTIEQWLASQWQCTMDFEIDDALHKLTRLGLVNQSGSTYSALPLSDAIFKLNEAWKNQWGQIV</sequence>
<feature type="transmembrane region" description="Helical" evidence="1">
    <location>
        <begin position="266"/>
        <end position="284"/>
    </location>
</feature>
<keyword evidence="1" id="KW-0472">Membrane</keyword>
<dbReference type="EMBL" id="BAABLX010000007">
    <property type="protein sequence ID" value="GAA4935685.1"/>
    <property type="molecule type" value="Genomic_DNA"/>
</dbReference>
<evidence type="ECO:0000313" key="2">
    <source>
        <dbReference type="EMBL" id="GAA4935685.1"/>
    </source>
</evidence>
<keyword evidence="1" id="KW-1133">Transmembrane helix</keyword>
<proteinExistence type="predicted"/>
<dbReference type="PANTHER" id="PTHR33645">
    <property type="entry name" value="AMINOPEPTIDASE (DUF3754)"/>
    <property type="match status" value="1"/>
</dbReference>
<dbReference type="Proteomes" id="UP001409585">
    <property type="component" value="Unassembled WGS sequence"/>
</dbReference>
<accession>A0AAV3TZW7</accession>
<dbReference type="AlphaFoldDB" id="A0AAV3TZW7"/>
<evidence type="ECO:0000256" key="1">
    <source>
        <dbReference type="SAM" id="Phobius"/>
    </source>
</evidence>
<dbReference type="RefSeq" id="WP_345418453.1">
    <property type="nucleotide sequence ID" value="NZ_AP031496.1"/>
</dbReference>
<name>A0AAV3TZW7_9ALTE</name>
<evidence type="ECO:0008006" key="4">
    <source>
        <dbReference type="Google" id="ProtNLM"/>
    </source>
</evidence>
<comment type="caution">
    <text evidence="2">The sequence shown here is derived from an EMBL/GenBank/DDBJ whole genome shotgun (WGS) entry which is preliminary data.</text>
</comment>
<reference evidence="3" key="1">
    <citation type="journal article" date="2019" name="Int. J. Syst. Evol. Microbiol.">
        <title>The Global Catalogue of Microorganisms (GCM) 10K type strain sequencing project: providing services to taxonomists for standard genome sequencing and annotation.</title>
        <authorList>
            <consortium name="The Broad Institute Genomics Platform"/>
            <consortium name="The Broad Institute Genome Sequencing Center for Infectious Disease"/>
            <person name="Wu L."/>
            <person name="Ma J."/>
        </authorList>
    </citation>
    <scope>NUCLEOTIDE SEQUENCE [LARGE SCALE GENOMIC DNA]</scope>
    <source>
        <strain evidence="3">JCM 19134</strain>
    </source>
</reference>
<feature type="transmembrane region" description="Helical" evidence="1">
    <location>
        <begin position="222"/>
        <end position="246"/>
    </location>
</feature>
<dbReference type="InterPro" id="IPR022227">
    <property type="entry name" value="DUF3754"/>
</dbReference>
<evidence type="ECO:0000313" key="3">
    <source>
        <dbReference type="Proteomes" id="UP001409585"/>
    </source>
</evidence>